<dbReference type="AlphaFoldDB" id="A0A845SM76"/>
<dbReference type="InterPro" id="IPR011990">
    <property type="entry name" value="TPR-like_helical_dom_sf"/>
</dbReference>
<gene>
    <name evidence="6" type="ORF">GRH90_25170</name>
</gene>
<organism evidence="6 7">
    <name type="scientific">Acerihabitans arboris</name>
    <dbReference type="NCBI Taxonomy" id="2691583"/>
    <lineage>
        <taxon>Bacteria</taxon>
        <taxon>Pseudomonadati</taxon>
        <taxon>Pseudomonadota</taxon>
        <taxon>Gammaproteobacteria</taxon>
        <taxon>Enterobacterales</taxon>
        <taxon>Pectobacteriaceae</taxon>
        <taxon>Acerihabitans</taxon>
    </lineage>
</organism>
<dbReference type="Proteomes" id="UP000461443">
    <property type="component" value="Unassembled WGS sequence"/>
</dbReference>
<keyword evidence="4" id="KW-0812">Transmembrane</keyword>
<reference evidence="6 7" key="1">
    <citation type="submission" date="2019-12" db="EMBL/GenBank/DDBJ databases">
        <authorList>
            <person name="Lee S.D."/>
        </authorList>
    </citation>
    <scope>NUCLEOTIDE SEQUENCE [LARGE SCALE GENOMIC DNA]</scope>
    <source>
        <strain evidence="6 7">SAP-6</strain>
    </source>
</reference>
<dbReference type="InterPro" id="IPR036388">
    <property type="entry name" value="WH-like_DNA-bd_sf"/>
</dbReference>
<dbReference type="GO" id="GO:0003677">
    <property type="term" value="F:DNA binding"/>
    <property type="evidence" value="ECO:0007669"/>
    <property type="project" value="UniProtKB-KW"/>
</dbReference>
<dbReference type="PROSITE" id="PS50043">
    <property type="entry name" value="HTH_LUXR_2"/>
    <property type="match status" value="1"/>
</dbReference>
<keyword evidence="2" id="KW-0238">DNA-binding</keyword>
<evidence type="ECO:0000313" key="6">
    <source>
        <dbReference type="EMBL" id="NDL66020.1"/>
    </source>
</evidence>
<evidence type="ECO:0000256" key="2">
    <source>
        <dbReference type="ARBA" id="ARBA00023125"/>
    </source>
</evidence>
<proteinExistence type="predicted"/>
<evidence type="ECO:0000259" key="5">
    <source>
        <dbReference type="PROSITE" id="PS50043"/>
    </source>
</evidence>
<keyword evidence="4" id="KW-1133">Transmembrane helix</keyword>
<dbReference type="PANTHER" id="PTHR44688:SF16">
    <property type="entry name" value="DNA-BINDING TRANSCRIPTIONAL ACTIVATOR DEVR_DOSR"/>
    <property type="match status" value="1"/>
</dbReference>
<keyword evidence="1" id="KW-0805">Transcription regulation</keyword>
<evidence type="ECO:0000313" key="7">
    <source>
        <dbReference type="Proteomes" id="UP000461443"/>
    </source>
</evidence>
<dbReference type="Gene3D" id="1.10.10.10">
    <property type="entry name" value="Winged helix-like DNA-binding domain superfamily/Winged helix DNA-binding domain"/>
    <property type="match status" value="1"/>
</dbReference>
<keyword evidence="4" id="KW-0472">Membrane</keyword>
<accession>A0A845SM76</accession>
<dbReference type="InterPro" id="IPR016032">
    <property type="entry name" value="Sig_transdc_resp-reg_C-effctor"/>
</dbReference>
<evidence type="ECO:0000256" key="4">
    <source>
        <dbReference type="SAM" id="Phobius"/>
    </source>
</evidence>
<evidence type="ECO:0000256" key="3">
    <source>
        <dbReference type="ARBA" id="ARBA00023163"/>
    </source>
</evidence>
<dbReference type="Gene3D" id="1.25.40.10">
    <property type="entry name" value="Tetratricopeptide repeat domain"/>
    <property type="match status" value="1"/>
</dbReference>
<feature type="transmembrane region" description="Helical" evidence="4">
    <location>
        <begin position="7"/>
        <end position="28"/>
    </location>
</feature>
<protein>
    <recommendedName>
        <fullName evidence="5">HTH luxR-type domain-containing protein</fullName>
    </recommendedName>
</protein>
<dbReference type="PRINTS" id="PR00038">
    <property type="entry name" value="HTHLUXR"/>
</dbReference>
<keyword evidence="3" id="KW-0804">Transcription</keyword>
<keyword evidence="7" id="KW-1185">Reference proteome</keyword>
<evidence type="ECO:0000256" key="1">
    <source>
        <dbReference type="ARBA" id="ARBA00023015"/>
    </source>
</evidence>
<sequence>MWQRPALIHYLSTLSSPIVALMGVAGMGKSVVLRQLAECCHSVVAEHLPDPAVFPPGQDLFWDPGSSSLKQQYQDAIRLLPQLKARQQRLFLTVDWQVRHEWLVEGLVYRDISVVEQSRLLFSLDEIMALGIEHPERCLADTGGWPVLVANYDRLSQPQFRRSWQDFIAARIINVLPLRLQRILLALALSPALTMQKHNLDGLVIGSLVPLIYCDNENRLHLGNAPLRQALVALAGEERSLYQGAMRLVAQDLWQQQSRFQAIVTAAQSNNVDLALSWFHQSGSGLYGHLHGFGELKSILHSFPAASVAQETSLAWARLEELLKAGDLVAARAFCDNSVLFHLSNLSSRQKALIRLMQLTLASYQSERYTDAKLDDMRALAPQLADEPLAYASLHNKLCLAHMTRGEWQQATVCCTVSLEWYRRMSADYLCFFAHFHLCRLACHQGFLDQARQHIALAETCLQRVPFRQSLTCERAFIAMGKSWLALYGGDTDEASVQWRQVRLAMDGLECWPELMAEFGWLSVLVCYLKEGLPAAWTILQDLRTRYAVSFPAADETLFVLYGAFLQQEAGYWRDAQTRLSTASLPAHTPLVLRMSQWLTLRGDVALLAQRHHSRGMKSPEFADEYRLTAAEKQLQRLVQARYYAISKQPDKLRECWLMAVNAAQHTGPGLPFLLERGAVAEVWSRLIDDPLRTVPGAGIVRWLQGKMPANPSEKSSMPTGLTPRQWLILQRLTEGLSNKQIANLSGISENTVKFHLKALFKYFSVNKRSQLIQVVQQLSN</sequence>
<dbReference type="SMART" id="SM00421">
    <property type="entry name" value="HTH_LUXR"/>
    <property type="match status" value="1"/>
</dbReference>
<dbReference type="EMBL" id="WUBS01000029">
    <property type="protein sequence ID" value="NDL66020.1"/>
    <property type="molecule type" value="Genomic_DNA"/>
</dbReference>
<dbReference type="Pfam" id="PF00196">
    <property type="entry name" value="GerE"/>
    <property type="match status" value="1"/>
</dbReference>
<reference evidence="6 7" key="2">
    <citation type="submission" date="2020-02" db="EMBL/GenBank/DDBJ databases">
        <title>The new genus of Enterobacteriales.</title>
        <authorList>
            <person name="Kim I.S."/>
        </authorList>
    </citation>
    <scope>NUCLEOTIDE SEQUENCE [LARGE SCALE GENOMIC DNA]</scope>
    <source>
        <strain evidence="6 7">SAP-6</strain>
    </source>
</reference>
<name>A0A845SM76_9GAMM</name>
<dbReference type="GO" id="GO:0006355">
    <property type="term" value="P:regulation of DNA-templated transcription"/>
    <property type="evidence" value="ECO:0007669"/>
    <property type="project" value="InterPro"/>
</dbReference>
<feature type="domain" description="HTH luxR-type" evidence="5">
    <location>
        <begin position="715"/>
        <end position="780"/>
    </location>
</feature>
<dbReference type="SUPFAM" id="SSF48452">
    <property type="entry name" value="TPR-like"/>
    <property type="match status" value="1"/>
</dbReference>
<dbReference type="PANTHER" id="PTHR44688">
    <property type="entry name" value="DNA-BINDING TRANSCRIPTIONAL ACTIVATOR DEVR_DOSR"/>
    <property type="match status" value="1"/>
</dbReference>
<dbReference type="RefSeq" id="WP_162368725.1">
    <property type="nucleotide sequence ID" value="NZ_WUBS01000029.1"/>
</dbReference>
<dbReference type="SUPFAM" id="SSF46894">
    <property type="entry name" value="C-terminal effector domain of the bipartite response regulators"/>
    <property type="match status" value="1"/>
</dbReference>
<comment type="caution">
    <text evidence="6">The sequence shown here is derived from an EMBL/GenBank/DDBJ whole genome shotgun (WGS) entry which is preliminary data.</text>
</comment>
<dbReference type="InterPro" id="IPR000792">
    <property type="entry name" value="Tscrpt_reg_LuxR_C"/>
</dbReference>
<dbReference type="CDD" id="cd06170">
    <property type="entry name" value="LuxR_C_like"/>
    <property type="match status" value="1"/>
</dbReference>